<keyword evidence="1" id="KW-0805">Transcription regulation</keyword>
<dbReference type="Gene3D" id="2.60.120.10">
    <property type="entry name" value="Jelly Rolls"/>
    <property type="match status" value="1"/>
</dbReference>
<comment type="caution">
    <text evidence="5">The sequence shown here is derived from an EMBL/GenBank/DDBJ whole genome shotgun (WGS) entry which is preliminary data.</text>
</comment>
<organism evidence="5 6">
    <name type="scientific">Ktedonobacter racemifer DSM 44963</name>
    <dbReference type="NCBI Taxonomy" id="485913"/>
    <lineage>
        <taxon>Bacteria</taxon>
        <taxon>Bacillati</taxon>
        <taxon>Chloroflexota</taxon>
        <taxon>Ktedonobacteria</taxon>
        <taxon>Ktedonobacterales</taxon>
        <taxon>Ktedonobacteraceae</taxon>
        <taxon>Ktedonobacter</taxon>
    </lineage>
</organism>
<dbReference type="OrthoDB" id="186135at2"/>
<sequence length="333" mass="37551">MRNSCSFGWHESDMMSNQRRPKALLWQHLYGNDGVPVIAQRVSLMNGDFEPHSHDFVEVVLVLSGYGNHISLVGEQSLAPGDIIILRPGAWHVYRACRQLEVYNCCFSRSLLQNELSWMGEEAWLQHLFVAKATSVEQHSIHFFHLAQPISTTCLSHLDTIHIAKQTNSVLQKTAILGHLLLFLTQLAQDMGERDAINEPSLAWKRALPMTVLSAKNLLDKQLAYPWSLETLSKRLGIDRSYLVRLFTAHIGISPIAYLTRQCTQQATHLLITTDLPIATIGAAVGWPEPRHFARRFKAQVGVSASAYRAQFFAPMIQSDQTHQATFDESKQV</sequence>
<accession>D6TCC4</accession>
<evidence type="ECO:0000259" key="4">
    <source>
        <dbReference type="PROSITE" id="PS01124"/>
    </source>
</evidence>
<dbReference type="Gene3D" id="1.10.10.60">
    <property type="entry name" value="Homeodomain-like"/>
    <property type="match status" value="2"/>
</dbReference>
<dbReference type="PANTHER" id="PTHR46796">
    <property type="entry name" value="HTH-TYPE TRANSCRIPTIONAL ACTIVATOR RHAS-RELATED"/>
    <property type="match status" value="1"/>
</dbReference>
<keyword evidence="6" id="KW-1185">Reference proteome</keyword>
<reference evidence="5 6" key="1">
    <citation type="journal article" date="2011" name="Stand. Genomic Sci.">
        <title>Non-contiguous finished genome sequence and contextual data of the filamentous soil bacterium Ktedonobacter racemifer type strain (SOSP1-21).</title>
        <authorList>
            <person name="Chang Y.J."/>
            <person name="Land M."/>
            <person name="Hauser L."/>
            <person name="Chertkov O."/>
            <person name="Del Rio T.G."/>
            <person name="Nolan M."/>
            <person name="Copeland A."/>
            <person name="Tice H."/>
            <person name="Cheng J.F."/>
            <person name="Lucas S."/>
            <person name="Han C."/>
            <person name="Goodwin L."/>
            <person name="Pitluck S."/>
            <person name="Ivanova N."/>
            <person name="Ovchinikova G."/>
            <person name="Pati A."/>
            <person name="Chen A."/>
            <person name="Palaniappan K."/>
            <person name="Mavromatis K."/>
            <person name="Liolios K."/>
            <person name="Brettin T."/>
            <person name="Fiebig A."/>
            <person name="Rohde M."/>
            <person name="Abt B."/>
            <person name="Goker M."/>
            <person name="Detter J.C."/>
            <person name="Woyke T."/>
            <person name="Bristow J."/>
            <person name="Eisen J.A."/>
            <person name="Markowitz V."/>
            <person name="Hugenholtz P."/>
            <person name="Kyrpides N.C."/>
            <person name="Klenk H.P."/>
            <person name="Lapidus A."/>
        </authorList>
    </citation>
    <scope>NUCLEOTIDE SEQUENCE [LARGE SCALE GENOMIC DNA]</scope>
    <source>
        <strain evidence="6">DSM 44963</strain>
    </source>
</reference>
<dbReference type="InterPro" id="IPR003313">
    <property type="entry name" value="AraC-bd"/>
</dbReference>
<dbReference type="PROSITE" id="PS01124">
    <property type="entry name" value="HTH_ARAC_FAMILY_2"/>
    <property type="match status" value="1"/>
</dbReference>
<evidence type="ECO:0000256" key="1">
    <source>
        <dbReference type="ARBA" id="ARBA00023015"/>
    </source>
</evidence>
<dbReference type="Pfam" id="PF02311">
    <property type="entry name" value="AraC_binding"/>
    <property type="match status" value="1"/>
</dbReference>
<dbReference type="GO" id="GO:0043565">
    <property type="term" value="F:sequence-specific DNA binding"/>
    <property type="evidence" value="ECO:0007669"/>
    <property type="project" value="InterPro"/>
</dbReference>
<dbReference type="EMBL" id="ADVG01000001">
    <property type="protein sequence ID" value="EFH89941.1"/>
    <property type="molecule type" value="Genomic_DNA"/>
</dbReference>
<name>D6TCC4_KTERA</name>
<keyword evidence="3" id="KW-0804">Transcription</keyword>
<dbReference type="SMART" id="SM00342">
    <property type="entry name" value="HTH_ARAC"/>
    <property type="match status" value="1"/>
</dbReference>
<proteinExistence type="predicted"/>
<dbReference type="AlphaFoldDB" id="D6TCC4"/>
<dbReference type="InParanoid" id="D6TCC4"/>
<dbReference type="InterPro" id="IPR037923">
    <property type="entry name" value="HTH-like"/>
</dbReference>
<evidence type="ECO:0000313" key="6">
    <source>
        <dbReference type="Proteomes" id="UP000004508"/>
    </source>
</evidence>
<evidence type="ECO:0000313" key="5">
    <source>
        <dbReference type="EMBL" id="EFH89941.1"/>
    </source>
</evidence>
<dbReference type="Pfam" id="PF12833">
    <property type="entry name" value="HTH_18"/>
    <property type="match status" value="1"/>
</dbReference>
<dbReference type="STRING" id="485913.Krac_11530"/>
<dbReference type="eggNOG" id="COG2169">
    <property type="taxonomic scope" value="Bacteria"/>
</dbReference>
<dbReference type="InterPro" id="IPR050204">
    <property type="entry name" value="AraC_XylS_family_regulators"/>
</dbReference>
<protein>
    <submittedName>
        <fullName evidence="5">Transcriptional regulator, AraC family</fullName>
    </submittedName>
</protein>
<dbReference type="SUPFAM" id="SSF46689">
    <property type="entry name" value="Homeodomain-like"/>
    <property type="match status" value="2"/>
</dbReference>
<feature type="domain" description="HTH araC/xylS-type" evidence="4">
    <location>
        <begin position="213"/>
        <end position="311"/>
    </location>
</feature>
<keyword evidence="2" id="KW-0238">DNA-binding</keyword>
<dbReference type="SUPFAM" id="SSF51215">
    <property type="entry name" value="Regulatory protein AraC"/>
    <property type="match status" value="1"/>
</dbReference>
<dbReference type="InterPro" id="IPR018060">
    <property type="entry name" value="HTH_AraC"/>
</dbReference>
<dbReference type="Proteomes" id="UP000004508">
    <property type="component" value="Unassembled WGS sequence"/>
</dbReference>
<gene>
    <name evidence="5" type="ORF">Krac_11530</name>
</gene>
<dbReference type="InterPro" id="IPR014710">
    <property type="entry name" value="RmlC-like_jellyroll"/>
</dbReference>
<evidence type="ECO:0000256" key="3">
    <source>
        <dbReference type="ARBA" id="ARBA00023163"/>
    </source>
</evidence>
<dbReference type="GO" id="GO:0003700">
    <property type="term" value="F:DNA-binding transcription factor activity"/>
    <property type="evidence" value="ECO:0007669"/>
    <property type="project" value="InterPro"/>
</dbReference>
<evidence type="ECO:0000256" key="2">
    <source>
        <dbReference type="ARBA" id="ARBA00023125"/>
    </source>
</evidence>
<dbReference type="InterPro" id="IPR009057">
    <property type="entry name" value="Homeodomain-like_sf"/>
</dbReference>